<sequence length="52" mass="5734">MDITEDACIPILLGRPFLATAGAIIDVKRGKLTLEVGEEKIEFILSKFMKTP</sequence>
<dbReference type="InterPro" id="IPR021109">
    <property type="entry name" value="Peptidase_aspartic_dom_sf"/>
</dbReference>
<evidence type="ECO:0000313" key="1">
    <source>
        <dbReference type="EMBL" id="PNX64229.1"/>
    </source>
</evidence>
<reference evidence="1 2" key="2">
    <citation type="journal article" date="2017" name="Front. Plant Sci.">
        <title>Gene Classification and Mining of Molecular Markers Useful in Red Clover (Trifolium pratense) Breeding.</title>
        <authorList>
            <person name="Istvanek J."/>
            <person name="Dluhosova J."/>
            <person name="Dluhos P."/>
            <person name="Patkova L."/>
            <person name="Nedelnik J."/>
            <person name="Repkova J."/>
        </authorList>
    </citation>
    <scope>NUCLEOTIDE SEQUENCE [LARGE SCALE GENOMIC DNA]</scope>
    <source>
        <strain evidence="2">cv. Tatra</strain>
        <tissue evidence="1">Young leaves</tissue>
    </source>
</reference>
<dbReference type="PANTHER" id="PTHR33067">
    <property type="entry name" value="RNA-DIRECTED DNA POLYMERASE-RELATED"/>
    <property type="match status" value="1"/>
</dbReference>
<evidence type="ECO:0000313" key="2">
    <source>
        <dbReference type="Proteomes" id="UP000236291"/>
    </source>
</evidence>
<dbReference type="EMBL" id="ASHM01163189">
    <property type="protein sequence ID" value="PNX64229.1"/>
    <property type="molecule type" value="Genomic_DNA"/>
</dbReference>
<comment type="caution">
    <text evidence="1">The sequence shown here is derived from an EMBL/GenBank/DDBJ whole genome shotgun (WGS) entry which is preliminary data.</text>
</comment>
<organism evidence="1 2">
    <name type="scientific">Trifolium pratense</name>
    <name type="common">Red clover</name>
    <dbReference type="NCBI Taxonomy" id="57577"/>
    <lineage>
        <taxon>Eukaryota</taxon>
        <taxon>Viridiplantae</taxon>
        <taxon>Streptophyta</taxon>
        <taxon>Embryophyta</taxon>
        <taxon>Tracheophyta</taxon>
        <taxon>Spermatophyta</taxon>
        <taxon>Magnoliopsida</taxon>
        <taxon>eudicotyledons</taxon>
        <taxon>Gunneridae</taxon>
        <taxon>Pentapetalae</taxon>
        <taxon>rosids</taxon>
        <taxon>fabids</taxon>
        <taxon>Fabales</taxon>
        <taxon>Fabaceae</taxon>
        <taxon>Papilionoideae</taxon>
        <taxon>50 kb inversion clade</taxon>
        <taxon>NPAAA clade</taxon>
        <taxon>Hologalegina</taxon>
        <taxon>IRL clade</taxon>
        <taxon>Trifolieae</taxon>
        <taxon>Trifolium</taxon>
    </lineage>
</organism>
<gene>
    <name evidence="1" type="ORF">L195_g062013</name>
</gene>
<dbReference type="PANTHER" id="PTHR33067:SF31">
    <property type="entry name" value="RNA-DIRECTED DNA POLYMERASE"/>
    <property type="match status" value="1"/>
</dbReference>
<dbReference type="AlphaFoldDB" id="A0A2K3KDA5"/>
<name>A0A2K3KDA5_TRIPR</name>
<dbReference type="Proteomes" id="UP000236291">
    <property type="component" value="Unassembled WGS sequence"/>
</dbReference>
<accession>A0A2K3KDA5</accession>
<proteinExistence type="predicted"/>
<dbReference type="Gene3D" id="2.40.70.10">
    <property type="entry name" value="Acid Proteases"/>
    <property type="match status" value="1"/>
</dbReference>
<reference evidence="1 2" key="1">
    <citation type="journal article" date="2014" name="Am. J. Bot.">
        <title>Genome assembly and annotation for red clover (Trifolium pratense; Fabaceae).</title>
        <authorList>
            <person name="Istvanek J."/>
            <person name="Jaros M."/>
            <person name="Krenek A."/>
            <person name="Repkova J."/>
        </authorList>
    </citation>
    <scope>NUCLEOTIDE SEQUENCE [LARGE SCALE GENOMIC DNA]</scope>
    <source>
        <strain evidence="2">cv. Tatra</strain>
        <tissue evidence="1">Young leaves</tissue>
    </source>
</reference>
<protein>
    <submittedName>
        <fullName evidence="1">Uncharacterized protein</fullName>
    </submittedName>
</protein>
<feature type="non-terminal residue" evidence="1">
    <location>
        <position position="52"/>
    </location>
</feature>